<evidence type="ECO:0000313" key="2">
    <source>
        <dbReference type="Proteomes" id="UP000789405"/>
    </source>
</evidence>
<accession>A0A9N9PH00</accession>
<gene>
    <name evidence="1" type="ORF">DERYTH_LOCUS26772</name>
</gene>
<feature type="non-terminal residue" evidence="1">
    <location>
        <position position="1"/>
    </location>
</feature>
<feature type="non-terminal residue" evidence="1">
    <location>
        <position position="83"/>
    </location>
</feature>
<proteinExistence type="predicted"/>
<evidence type="ECO:0000313" key="1">
    <source>
        <dbReference type="EMBL" id="CAG8819393.1"/>
    </source>
</evidence>
<comment type="caution">
    <text evidence="1">The sequence shown here is derived from an EMBL/GenBank/DDBJ whole genome shotgun (WGS) entry which is preliminary data.</text>
</comment>
<dbReference type="EMBL" id="CAJVPY010057891">
    <property type="protein sequence ID" value="CAG8819393.1"/>
    <property type="molecule type" value="Genomic_DNA"/>
</dbReference>
<sequence length="83" mass="8434">STTVEKGLDFVPGQVCFGIIGELVVDLVFAVAGDEILSGSSAFGDCVVESCGDVTTKSGCGVKIVCEKSSGVLEANCSNHFVT</sequence>
<name>A0A9N9PH00_9GLOM</name>
<organism evidence="1 2">
    <name type="scientific">Dentiscutata erythropus</name>
    <dbReference type="NCBI Taxonomy" id="1348616"/>
    <lineage>
        <taxon>Eukaryota</taxon>
        <taxon>Fungi</taxon>
        <taxon>Fungi incertae sedis</taxon>
        <taxon>Mucoromycota</taxon>
        <taxon>Glomeromycotina</taxon>
        <taxon>Glomeromycetes</taxon>
        <taxon>Diversisporales</taxon>
        <taxon>Gigasporaceae</taxon>
        <taxon>Dentiscutata</taxon>
    </lineage>
</organism>
<protein>
    <submittedName>
        <fullName evidence="1">27429_t:CDS:1</fullName>
    </submittedName>
</protein>
<dbReference type="Proteomes" id="UP000789405">
    <property type="component" value="Unassembled WGS sequence"/>
</dbReference>
<keyword evidence="2" id="KW-1185">Reference proteome</keyword>
<dbReference type="AlphaFoldDB" id="A0A9N9PH00"/>
<reference evidence="1" key="1">
    <citation type="submission" date="2021-06" db="EMBL/GenBank/DDBJ databases">
        <authorList>
            <person name="Kallberg Y."/>
            <person name="Tangrot J."/>
            <person name="Rosling A."/>
        </authorList>
    </citation>
    <scope>NUCLEOTIDE SEQUENCE</scope>
    <source>
        <strain evidence="1">MA453B</strain>
    </source>
</reference>